<name>A0ABY4CKA1_9BACL</name>
<proteinExistence type="predicted"/>
<dbReference type="PROSITE" id="PS51704">
    <property type="entry name" value="GP_PDE"/>
    <property type="match status" value="1"/>
</dbReference>
<gene>
    <name evidence="2" type="ORF">LSG31_17170</name>
</gene>
<protein>
    <submittedName>
        <fullName evidence="2">Glycerophosphodiester phosphodiesterase</fullName>
    </submittedName>
</protein>
<dbReference type="CDD" id="cd08556">
    <property type="entry name" value="GDPD"/>
    <property type="match status" value="1"/>
</dbReference>
<dbReference type="SUPFAM" id="SSF51695">
    <property type="entry name" value="PLC-like phosphodiesterases"/>
    <property type="match status" value="1"/>
</dbReference>
<accession>A0ABY4CKA1</accession>
<dbReference type="PANTHER" id="PTHR46211:SF14">
    <property type="entry name" value="GLYCEROPHOSPHODIESTER PHOSPHODIESTERASE"/>
    <property type="match status" value="1"/>
</dbReference>
<dbReference type="Pfam" id="PF03009">
    <property type="entry name" value="GDPD"/>
    <property type="match status" value="1"/>
</dbReference>
<dbReference type="InterPro" id="IPR017946">
    <property type="entry name" value="PLC-like_Pdiesterase_TIM-brl"/>
</dbReference>
<evidence type="ECO:0000313" key="3">
    <source>
        <dbReference type="Proteomes" id="UP000830167"/>
    </source>
</evidence>
<feature type="domain" description="GP-PDE" evidence="1">
    <location>
        <begin position="3"/>
        <end position="236"/>
    </location>
</feature>
<dbReference type="PANTHER" id="PTHR46211">
    <property type="entry name" value="GLYCEROPHOSPHORYL DIESTER PHOSPHODIESTERASE"/>
    <property type="match status" value="1"/>
</dbReference>
<reference evidence="2" key="1">
    <citation type="submission" date="2021-12" db="EMBL/GenBank/DDBJ databases">
        <title>Alicyclobacillaceae gen. nov., sp. nov., isolated from chalcocite enrichment system.</title>
        <authorList>
            <person name="Jiang Z."/>
        </authorList>
    </citation>
    <scope>NUCLEOTIDE SEQUENCE</scope>
    <source>
        <strain evidence="2">MYW30-H2</strain>
    </source>
</reference>
<evidence type="ECO:0000313" key="2">
    <source>
        <dbReference type="EMBL" id="UOF89598.1"/>
    </source>
</evidence>
<dbReference type="EMBL" id="CP089291">
    <property type="protein sequence ID" value="UOF89598.1"/>
    <property type="molecule type" value="Genomic_DNA"/>
</dbReference>
<dbReference type="InterPro" id="IPR030395">
    <property type="entry name" value="GP_PDE_dom"/>
</dbReference>
<keyword evidence="3" id="KW-1185">Reference proteome</keyword>
<sequence length="246" mass="28153">MRQSLITAHSGCMHTPPNSIASVWEGLRAGADLIEVDVRTTKDRVVVLLHDEHVSTPSGFRSVQDLTFEELKKLTSRKEIIRLEDILPLIREKNRMINLDVKEDRAIGPMIETVETFSMRDHVMISGCEKVRASYLKETYRPYQVLLNASANLFADCEDDYHVFVKETCRDAIAASCCGININYSFCREELLDYAGLRCLPVLVWTIDDPPVMEKFLGMGVHSITSNDVRTLMQLRDKRKWECEKV</sequence>
<dbReference type="Gene3D" id="3.20.20.190">
    <property type="entry name" value="Phosphatidylinositol (PI) phosphodiesterase"/>
    <property type="match status" value="1"/>
</dbReference>
<dbReference type="RefSeq" id="WP_347436286.1">
    <property type="nucleotide sequence ID" value="NZ_CP089291.1"/>
</dbReference>
<dbReference type="Proteomes" id="UP000830167">
    <property type="component" value="Chromosome"/>
</dbReference>
<organism evidence="2 3">
    <name type="scientific">Fodinisporobacter ferrooxydans</name>
    <dbReference type="NCBI Taxonomy" id="2901836"/>
    <lineage>
        <taxon>Bacteria</taxon>
        <taxon>Bacillati</taxon>
        <taxon>Bacillota</taxon>
        <taxon>Bacilli</taxon>
        <taxon>Bacillales</taxon>
        <taxon>Alicyclobacillaceae</taxon>
        <taxon>Fodinisporobacter</taxon>
    </lineage>
</organism>
<evidence type="ECO:0000259" key="1">
    <source>
        <dbReference type="PROSITE" id="PS51704"/>
    </source>
</evidence>